<protein>
    <recommendedName>
        <fullName evidence="4">DUF4190 domain-containing protein</fullName>
    </recommendedName>
</protein>
<keyword evidence="1" id="KW-1133">Transmembrane helix</keyword>
<evidence type="ECO:0000313" key="3">
    <source>
        <dbReference type="Proteomes" id="UP001500236"/>
    </source>
</evidence>
<dbReference type="EMBL" id="BAAAVT010000026">
    <property type="protein sequence ID" value="GAA3075679.1"/>
    <property type="molecule type" value="Genomic_DNA"/>
</dbReference>
<evidence type="ECO:0000256" key="1">
    <source>
        <dbReference type="SAM" id="Phobius"/>
    </source>
</evidence>
<evidence type="ECO:0008006" key="4">
    <source>
        <dbReference type="Google" id="ProtNLM"/>
    </source>
</evidence>
<keyword evidence="1" id="KW-0472">Membrane</keyword>
<reference evidence="3" key="1">
    <citation type="journal article" date="2019" name="Int. J. Syst. Evol. Microbiol.">
        <title>The Global Catalogue of Microorganisms (GCM) 10K type strain sequencing project: providing services to taxonomists for standard genome sequencing and annotation.</title>
        <authorList>
            <consortium name="The Broad Institute Genomics Platform"/>
            <consortium name="The Broad Institute Genome Sequencing Center for Infectious Disease"/>
            <person name="Wu L."/>
            <person name="Ma J."/>
        </authorList>
    </citation>
    <scope>NUCLEOTIDE SEQUENCE [LARGE SCALE GENOMIC DNA]</scope>
    <source>
        <strain evidence="3">JCM 14309</strain>
    </source>
</reference>
<keyword evidence="3" id="KW-1185">Reference proteome</keyword>
<gene>
    <name evidence="2" type="ORF">GCM10010529_29230</name>
</gene>
<evidence type="ECO:0000313" key="2">
    <source>
        <dbReference type="EMBL" id="GAA3075679.1"/>
    </source>
</evidence>
<proteinExistence type="predicted"/>
<sequence length="85" mass="8765">MPPPPNPQTQNAERDASVSLALGIVGLFFLHIVLGPVAIGFAVRARRNGHRALPGLVLGWISLAIGVLTLIPVVLGLVILATGGL</sequence>
<accession>A0ABP6M636</accession>
<feature type="transmembrane region" description="Helical" evidence="1">
    <location>
        <begin position="20"/>
        <end position="43"/>
    </location>
</feature>
<comment type="caution">
    <text evidence="2">The sequence shown here is derived from an EMBL/GenBank/DDBJ whole genome shotgun (WGS) entry which is preliminary data.</text>
</comment>
<name>A0ABP6M636_9MICC</name>
<organism evidence="2 3">
    <name type="scientific">Nesterenkonia aethiopica</name>
    <dbReference type="NCBI Taxonomy" id="269144"/>
    <lineage>
        <taxon>Bacteria</taxon>
        <taxon>Bacillati</taxon>
        <taxon>Actinomycetota</taxon>
        <taxon>Actinomycetes</taxon>
        <taxon>Micrococcales</taxon>
        <taxon>Micrococcaceae</taxon>
        <taxon>Nesterenkonia</taxon>
    </lineage>
</organism>
<feature type="transmembrane region" description="Helical" evidence="1">
    <location>
        <begin position="55"/>
        <end position="81"/>
    </location>
</feature>
<keyword evidence="1" id="KW-0812">Transmembrane</keyword>
<dbReference type="Proteomes" id="UP001500236">
    <property type="component" value="Unassembled WGS sequence"/>
</dbReference>